<organism evidence="1 2">
    <name type="scientific">Geotrypetes seraphini</name>
    <name type="common">Gaboon caecilian</name>
    <name type="synonym">Caecilia seraphini</name>
    <dbReference type="NCBI Taxonomy" id="260995"/>
    <lineage>
        <taxon>Eukaryota</taxon>
        <taxon>Metazoa</taxon>
        <taxon>Chordata</taxon>
        <taxon>Craniata</taxon>
        <taxon>Vertebrata</taxon>
        <taxon>Euteleostomi</taxon>
        <taxon>Amphibia</taxon>
        <taxon>Gymnophiona</taxon>
        <taxon>Geotrypetes</taxon>
    </lineage>
</organism>
<dbReference type="Proteomes" id="UP000515159">
    <property type="component" value="Chromosome 6"/>
</dbReference>
<proteinExistence type="predicted"/>
<evidence type="ECO:0000313" key="1">
    <source>
        <dbReference type="Proteomes" id="UP000515159"/>
    </source>
</evidence>
<dbReference type="InParanoid" id="A0A6P8R609"/>
<reference evidence="2" key="1">
    <citation type="submission" date="2025-08" db="UniProtKB">
        <authorList>
            <consortium name="RefSeq"/>
        </authorList>
    </citation>
    <scope>IDENTIFICATION</scope>
</reference>
<dbReference type="AlphaFoldDB" id="A0A6P8R609"/>
<dbReference type="KEGG" id="gsh:117361949"/>
<protein>
    <submittedName>
        <fullName evidence="2">Uncharacterized protein LOC117361949 isoform X1</fullName>
    </submittedName>
</protein>
<dbReference type="RefSeq" id="XP_033803475.1">
    <property type="nucleotide sequence ID" value="XM_033947584.1"/>
</dbReference>
<dbReference type="GeneID" id="117361949"/>
<gene>
    <name evidence="2" type="primary">LOC117361949</name>
</gene>
<evidence type="ECO:0000313" key="2">
    <source>
        <dbReference type="RefSeq" id="XP_033803475.1"/>
    </source>
</evidence>
<sequence>MSGFSGHVLFSRSLSGVGVVFFILLLLSREIWTSGNPILGPWPAPRQGPAGFPPPLVANPSPHLRWCARRDPSLHGPTVFQTPAGVLSALLGPLLIFDVAPHILGLLSSLAPHYHAWSRMSAPLFPFPKGCHAESTSCQERDQLKPPDLPASCYHGPASPEQQCHTYPWQDSSRFFFQPVQCWNPLLMELRMISSESVSRTSDPTTFICYRTFRKTTNPKQEQDKPRHIIEGQDFLPEIIRNADNQQSSSGWRGPTLRNY</sequence>
<name>A0A6P8R609_GEOSA</name>
<keyword evidence="1" id="KW-1185">Reference proteome</keyword>
<accession>A0A6P8R609</accession>